<dbReference type="OrthoDB" id="10039644at2759"/>
<gene>
    <name evidence="1" type="ORF">OFUS_LOCUS7722</name>
</gene>
<reference evidence="1" key="1">
    <citation type="submission" date="2022-03" db="EMBL/GenBank/DDBJ databases">
        <authorList>
            <person name="Martin C."/>
        </authorList>
    </citation>
    <scope>NUCLEOTIDE SEQUENCE</scope>
</reference>
<dbReference type="GO" id="GO:0061630">
    <property type="term" value="F:ubiquitin protein ligase activity"/>
    <property type="evidence" value="ECO:0007669"/>
    <property type="project" value="TreeGrafter"/>
</dbReference>
<comment type="caution">
    <text evidence="1">The sequence shown here is derived from an EMBL/GenBank/DDBJ whole genome shotgun (WGS) entry which is preliminary data.</text>
</comment>
<protein>
    <submittedName>
        <fullName evidence="1">Uncharacterized protein</fullName>
    </submittedName>
</protein>
<dbReference type="EMBL" id="CAIIXF020000004">
    <property type="protein sequence ID" value="CAH1781109.1"/>
    <property type="molecule type" value="Genomic_DNA"/>
</dbReference>
<sequence>MSVYSIKEPVSVATIVESMNVSTIYEPMSVGSPYSNPVRSPGICDKPATPGPIAKPSRYLPRPQLKKKTHLTDINSTSNWIIHIAVVGTSSLAAVRYNSIQFYNNLRLIKTVHEDMKRIASTPDNCYAFSNKIGSISIYTQGGEYRCDIKTLVPRLCCIAFTSNGELEVADSTRSISFIDYQTGRVLKRTLGGLFQTGSPYIAVNESNNVVITDWYNECIIVIDREGRTLMQYEYGWSGDAQLRVCTDGDHIIVGDITNNRVSLISPCGVFLRHLLTKADGLHDPNAVVIDHKGLLLVGDVNGNLFEVKFKE</sequence>
<dbReference type="SUPFAM" id="SSF63829">
    <property type="entry name" value="Calcium-dependent phosphotriesterase"/>
    <property type="match status" value="1"/>
</dbReference>
<dbReference type="AlphaFoldDB" id="A0A8S4NJY8"/>
<evidence type="ECO:0000313" key="1">
    <source>
        <dbReference type="EMBL" id="CAH1781109.1"/>
    </source>
</evidence>
<organism evidence="1 2">
    <name type="scientific">Owenia fusiformis</name>
    <name type="common">Polychaete worm</name>
    <dbReference type="NCBI Taxonomy" id="6347"/>
    <lineage>
        <taxon>Eukaryota</taxon>
        <taxon>Metazoa</taxon>
        <taxon>Spiralia</taxon>
        <taxon>Lophotrochozoa</taxon>
        <taxon>Annelida</taxon>
        <taxon>Polychaeta</taxon>
        <taxon>Sedentaria</taxon>
        <taxon>Canalipalpata</taxon>
        <taxon>Sabellida</taxon>
        <taxon>Oweniida</taxon>
        <taxon>Oweniidae</taxon>
        <taxon>Owenia</taxon>
    </lineage>
</organism>
<dbReference type="Proteomes" id="UP000749559">
    <property type="component" value="Unassembled WGS sequence"/>
</dbReference>
<dbReference type="GO" id="GO:0000209">
    <property type="term" value="P:protein polyubiquitination"/>
    <property type="evidence" value="ECO:0007669"/>
    <property type="project" value="TreeGrafter"/>
</dbReference>
<dbReference type="PANTHER" id="PTHR24104:SF50">
    <property type="entry name" value="SMP-30_GLUCONOLACTONASE_LRE-LIKE REGION DOMAIN-CONTAINING PROTEIN"/>
    <property type="match status" value="1"/>
</dbReference>
<accession>A0A8S4NJY8</accession>
<dbReference type="GO" id="GO:0043161">
    <property type="term" value="P:proteasome-mediated ubiquitin-dependent protein catabolic process"/>
    <property type="evidence" value="ECO:0007669"/>
    <property type="project" value="TreeGrafter"/>
</dbReference>
<proteinExistence type="predicted"/>
<dbReference type="Gene3D" id="2.120.10.30">
    <property type="entry name" value="TolB, C-terminal domain"/>
    <property type="match status" value="1"/>
</dbReference>
<dbReference type="PANTHER" id="PTHR24104">
    <property type="entry name" value="E3 UBIQUITIN-PROTEIN LIGASE NHLRC1-RELATED"/>
    <property type="match status" value="1"/>
</dbReference>
<dbReference type="InterPro" id="IPR011042">
    <property type="entry name" value="6-blade_b-propeller_TolB-like"/>
</dbReference>
<name>A0A8S4NJY8_OWEFU</name>
<keyword evidence="2" id="KW-1185">Reference proteome</keyword>
<evidence type="ECO:0000313" key="2">
    <source>
        <dbReference type="Proteomes" id="UP000749559"/>
    </source>
</evidence>
<dbReference type="InterPro" id="IPR050952">
    <property type="entry name" value="TRIM-NHL_E3_ligases"/>
</dbReference>